<sequence>MPRKFRGDARAISETITRHNITCAYYTPSECLSWLRYGDSQALRQSSWKTALAGGEPLASSVLKEFEELDKDDLRLHHIYGTTESTFCATVMELDYIGANAEDTGKTAGQLSYPASVVPPNYNVYILDEH</sequence>
<evidence type="ECO:0000313" key="3">
    <source>
        <dbReference type="Proteomes" id="UP001305414"/>
    </source>
</evidence>
<name>A0AAN7UGX7_9PEZI</name>
<dbReference type="SUPFAM" id="SSF56801">
    <property type="entry name" value="Acetyl-CoA synthetase-like"/>
    <property type="match status" value="1"/>
</dbReference>
<comment type="caution">
    <text evidence="2">The sequence shown here is derived from an EMBL/GenBank/DDBJ whole genome shotgun (WGS) entry which is preliminary data.</text>
</comment>
<gene>
    <name evidence="2" type="ORF">RRF57_007929</name>
</gene>
<dbReference type="InterPro" id="IPR000873">
    <property type="entry name" value="AMP-dep_synth/lig_dom"/>
</dbReference>
<protein>
    <recommendedName>
        <fullName evidence="1">AMP-dependent synthetase/ligase domain-containing protein</fullName>
    </recommendedName>
</protein>
<dbReference type="AlphaFoldDB" id="A0AAN7UGX7"/>
<dbReference type="Pfam" id="PF00501">
    <property type="entry name" value="AMP-binding"/>
    <property type="match status" value="1"/>
</dbReference>
<keyword evidence="3" id="KW-1185">Reference proteome</keyword>
<evidence type="ECO:0000313" key="2">
    <source>
        <dbReference type="EMBL" id="KAK5632215.1"/>
    </source>
</evidence>
<reference evidence="2 3" key="1">
    <citation type="submission" date="2023-10" db="EMBL/GenBank/DDBJ databases">
        <title>Draft genome sequence of Xylaria bambusicola isolate GMP-LS, the root and basal stem rot pathogen of sugarcane in Indonesia.</title>
        <authorList>
            <person name="Selvaraj P."/>
            <person name="Muralishankar V."/>
            <person name="Muruganantham S."/>
            <person name="Sp S."/>
            <person name="Haryani S."/>
            <person name="Lau K.J.X."/>
            <person name="Naqvi N.I."/>
        </authorList>
    </citation>
    <scope>NUCLEOTIDE SEQUENCE [LARGE SCALE GENOMIC DNA]</scope>
    <source>
        <strain evidence="2">GMP-LS</strain>
    </source>
</reference>
<proteinExistence type="predicted"/>
<dbReference type="InterPro" id="IPR042099">
    <property type="entry name" value="ANL_N_sf"/>
</dbReference>
<organism evidence="2 3">
    <name type="scientific">Xylaria bambusicola</name>
    <dbReference type="NCBI Taxonomy" id="326684"/>
    <lineage>
        <taxon>Eukaryota</taxon>
        <taxon>Fungi</taxon>
        <taxon>Dikarya</taxon>
        <taxon>Ascomycota</taxon>
        <taxon>Pezizomycotina</taxon>
        <taxon>Sordariomycetes</taxon>
        <taxon>Xylariomycetidae</taxon>
        <taxon>Xylariales</taxon>
        <taxon>Xylariaceae</taxon>
        <taxon>Xylaria</taxon>
    </lineage>
</organism>
<evidence type="ECO:0000259" key="1">
    <source>
        <dbReference type="Pfam" id="PF00501"/>
    </source>
</evidence>
<dbReference type="Gene3D" id="3.40.50.12780">
    <property type="entry name" value="N-terminal domain of ligase-like"/>
    <property type="match status" value="1"/>
</dbReference>
<accession>A0AAN7UGX7</accession>
<dbReference type="EMBL" id="JAWHQM010000023">
    <property type="protein sequence ID" value="KAK5632215.1"/>
    <property type="molecule type" value="Genomic_DNA"/>
</dbReference>
<dbReference type="Proteomes" id="UP001305414">
    <property type="component" value="Unassembled WGS sequence"/>
</dbReference>
<feature type="domain" description="AMP-dependent synthetase/ligase" evidence="1">
    <location>
        <begin position="8"/>
        <end position="130"/>
    </location>
</feature>